<dbReference type="Gene3D" id="3.90.25.10">
    <property type="entry name" value="UDP-galactose 4-epimerase, domain 1"/>
    <property type="match status" value="1"/>
</dbReference>
<proteinExistence type="predicted"/>
<keyword evidence="3" id="KW-1185">Reference proteome</keyword>
<reference evidence="2 3" key="1">
    <citation type="journal article" date="2015" name="Antonie Van Leeuwenhoek">
        <title>Streptomyces klenkii sp. nov., isolated from deep marine sediment.</title>
        <authorList>
            <person name="Veyisoglu A."/>
            <person name="Sahin N."/>
        </authorList>
    </citation>
    <scope>NUCLEOTIDE SEQUENCE [LARGE SCALE GENOMIC DNA]</scope>
    <source>
        <strain evidence="2 3">KCTC 29202</strain>
    </source>
</reference>
<comment type="caution">
    <text evidence="2">The sequence shown here is derived from an EMBL/GenBank/DDBJ whole genome shotgun (WGS) entry which is preliminary data.</text>
</comment>
<dbReference type="PANTHER" id="PTHR43245">
    <property type="entry name" value="BIFUNCTIONAL POLYMYXIN RESISTANCE PROTEIN ARNA"/>
    <property type="match status" value="1"/>
</dbReference>
<gene>
    <name evidence="2" type="ORF">D7231_24045</name>
</gene>
<feature type="domain" description="NAD-dependent epimerase/dehydratase" evidence="1">
    <location>
        <begin position="5"/>
        <end position="240"/>
    </location>
</feature>
<dbReference type="Gene3D" id="3.40.50.720">
    <property type="entry name" value="NAD(P)-binding Rossmann-like Domain"/>
    <property type="match status" value="1"/>
</dbReference>
<dbReference type="OrthoDB" id="9801785at2"/>
<dbReference type="InterPro" id="IPR036291">
    <property type="entry name" value="NAD(P)-bd_dom_sf"/>
</dbReference>
<organism evidence="2 3">
    <name type="scientific">Streptomyces klenkii</name>
    <dbReference type="NCBI Taxonomy" id="1420899"/>
    <lineage>
        <taxon>Bacteria</taxon>
        <taxon>Bacillati</taxon>
        <taxon>Actinomycetota</taxon>
        <taxon>Actinomycetes</taxon>
        <taxon>Kitasatosporales</taxon>
        <taxon>Streptomycetaceae</taxon>
        <taxon>Streptomyces</taxon>
    </lineage>
</organism>
<protein>
    <submittedName>
        <fullName evidence="2">NAD-dependent epimerase/dehydratase family protein</fullName>
    </submittedName>
</protein>
<evidence type="ECO:0000313" key="3">
    <source>
        <dbReference type="Proteomes" id="UP000270343"/>
    </source>
</evidence>
<evidence type="ECO:0000313" key="2">
    <source>
        <dbReference type="EMBL" id="RKN65892.1"/>
    </source>
</evidence>
<dbReference type="AlphaFoldDB" id="A0A3B0AZR0"/>
<dbReference type="PANTHER" id="PTHR43245:SF13">
    <property type="entry name" value="UDP-D-APIOSE_UDP-D-XYLOSE SYNTHASE 2"/>
    <property type="match status" value="1"/>
</dbReference>
<name>A0A3B0AZR0_9ACTN</name>
<dbReference type="SUPFAM" id="SSF51735">
    <property type="entry name" value="NAD(P)-binding Rossmann-fold domains"/>
    <property type="match status" value="1"/>
</dbReference>
<dbReference type="Pfam" id="PF01370">
    <property type="entry name" value="Epimerase"/>
    <property type="match status" value="1"/>
</dbReference>
<sequence>MNPHVLVTGAAGFIGRHTTAAFHRAGYEVTALDLRAAPGHLAGSVRRQRTPFASRDVLDEIAAGRYRTVVHQAGISDTRAVAGPELDDTNTHGVLRLAEACRTGGARLIYASSHSVYGTLHHREPIPEHADSDPARCSGPLNPYAASKLALDQQMRSRYRTGLDWVGLRYTNVFGPDETDKGPMASILSQLLRSAAGTGEVRLFDDSLTAARDYVPVETVAATILRLARQQVPAAVYNLGAGFAVSFAEITQWCARLHRETRGEKPLRVTLMPNAVAAAYQYYTCAEMTALDTALPGRPTVSLQGVETRAAELFHAFGTREAA</sequence>
<dbReference type="EMBL" id="RBAM01000010">
    <property type="protein sequence ID" value="RKN65892.1"/>
    <property type="molecule type" value="Genomic_DNA"/>
</dbReference>
<evidence type="ECO:0000259" key="1">
    <source>
        <dbReference type="Pfam" id="PF01370"/>
    </source>
</evidence>
<dbReference type="InterPro" id="IPR050177">
    <property type="entry name" value="Lipid_A_modif_metabolic_enz"/>
</dbReference>
<dbReference type="InterPro" id="IPR001509">
    <property type="entry name" value="Epimerase_deHydtase"/>
</dbReference>
<dbReference type="Proteomes" id="UP000270343">
    <property type="component" value="Unassembled WGS sequence"/>
</dbReference>
<accession>A0A3B0AZR0</accession>
<dbReference type="RefSeq" id="WP_120757618.1">
    <property type="nucleotide sequence ID" value="NZ_JBFADQ010000016.1"/>
</dbReference>